<reference evidence="4" key="2">
    <citation type="journal article" date="2019" name="Int. J. Syst. Evol. Microbiol.">
        <title>The Global Catalogue of Microorganisms (GCM) 10K type strain sequencing project: providing services to taxonomists for standard genome sequencing and annotation.</title>
        <authorList>
            <consortium name="The Broad Institute Genomics Platform"/>
            <consortium name="The Broad Institute Genome Sequencing Center for Infectious Disease"/>
            <person name="Wu L."/>
            <person name="Ma J."/>
        </authorList>
    </citation>
    <scope>NUCLEOTIDE SEQUENCE [LARGE SCALE GENOMIC DNA]</scope>
    <source>
        <strain evidence="4">CGMCC 1.18437</strain>
    </source>
</reference>
<keyword evidence="4" id="KW-1185">Reference proteome</keyword>
<gene>
    <name evidence="1" type="ORF">GCM10017781_43860</name>
    <name evidence="2" type="ORF">HNQ07_004466</name>
</gene>
<dbReference type="RefSeq" id="WP_184115844.1">
    <property type="nucleotide sequence ID" value="NZ_BNAJ01000017.1"/>
</dbReference>
<dbReference type="EMBL" id="JACHFK010000017">
    <property type="protein sequence ID" value="MBB5378959.1"/>
    <property type="molecule type" value="Genomic_DNA"/>
</dbReference>
<accession>A0A7W8KLT7</accession>
<sequence length="153" mass="16150">MALPELLRDALREVLYGPDGLRGLFSGPGDGLLHTVHAFTLAQARTAPPGLPVPARQVLALRHTLELTVARLSDPAALLTDPTEPAGWTPADAGAWRAELMQLARAGQALYDALYSPLTPEGQREAAGAVLHAAREAAALRASLLVWQAQPSP</sequence>
<dbReference type="Proteomes" id="UP000539473">
    <property type="component" value="Unassembled WGS sequence"/>
</dbReference>
<evidence type="ECO:0000313" key="3">
    <source>
        <dbReference type="Proteomes" id="UP000539473"/>
    </source>
</evidence>
<evidence type="ECO:0000313" key="2">
    <source>
        <dbReference type="EMBL" id="MBB5378959.1"/>
    </source>
</evidence>
<evidence type="ECO:0000313" key="1">
    <source>
        <dbReference type="EMBL" id="GHF63018.1"/>
    </source>
</evidence>
<reference evidence="1" key="4">
    <citation type="submission" date="2024-05" db="EMBL/GenBank/DDBJ databases">
        <authorList>
            <person name="Sun Q."/>
            <person name="Zhou Y."/>
        </authorList>
    </citation>
    <scope>NUCLEOTIDE SEQUENCE</scope>
    <source>
        <strain evidence="1">CGMCC 1.18437</strain>
    </source>
</reference>
<organism evidence="2 3">
    <name type="scientific">Deinococcus metalli</name>
    <dbReference type="NCBI Taxonomy" id="1141878"/>
    <lineage>
        <taxon>Bacteria</taxon>
        <taxon>Thermotogati</taxon>
        <taxon>Deinococcota</taxon>
        <taxon>Deinococci</taxon>
        <taxon>Deinococcales</taxon>
        <taxon>Deinococcaceae</taxon>
        <taxon>Deinococcus</taxon>
    </lineage>
</organism>
<reference evidence="1" key="1">
    <citation type="journal article" date="2014" name="Int. J. Syst. Evol. Microbiol.">
        <title>Complete genome of a new Firmicutes species belonging to the dominant human colonic microbiota ('Ruminococcus bicirculans') reveals two chromosomes and a selective capacity to utilize plant glucans.</title>
        <authorList>
            <consortium name="NISC Comparative Sequencing Program"/>
            <person name="Wegmann U."/>
            <person name="Louis P."/>
            <person name="Goesmann A."/>
            <person name="Henrissat B."/>
            <person name="Duncan S.H."/>
            <person name="Flint H.J."/>
        </authorList>
    </citation>
    <scope>NUCLEOTIDE SEQUENCE</scope>
    <source>
        <strain evidence="1">CGMCC 1.18437</strain>
    </source>
</reference>
<reference evidence="2 3" key="3">
    <citation type="submission" date="2020-08" db="EMBL/GenBank/DDBJ databases">
        <title>Genomic Encyclopedia of Type Strains, Phase IV (KMG-IV): sequencing the most valuable type-strain genomes for metagenomic binning, comparative biology and taxonomic classification.</title>
        <authorList>
            <person name="Goeker M."/>
        </authorList>
    </citation>
    <scope>NUCLEOTIDE SEQUENCE [LARGE SCALE GENOMIC DNA]</scope>
    <source>
        <strain evidence="2 3">DSM 27521</strain>
    </source>
</reference>
<dbReference type="AlphaFoldDB" id="A0A7W8KLT7"/>
<evidence type="ECO:0000313" key="4">
    <source>
        <dbReference type="Proteomes" id="UP000619376"/>
    </source>
</evidence>
<name>A0A7W8KLT7_9DEIO</name>
<dbReference type="EMBL" id="BNAJ01000017">
    <property type="protein sequence ID" value="GHF63018.1"/>
    <property type="molecule type" value="Genomic_DNA"/>
</dbReference>
<protein>
    <submittedName>
        <fullName evidence="2">Uncharacterized protein</fullName>
    </submittedName>
</protein>
<comment type="caution">
    <text evidence="2">The sequence shown here is derived from an EMBL/GenBank/DDBJ whole genome shotgun (WGS) entry which is preliminary data.</text>
</comment>
<proteinExistence type="predicted"/>
<dbReference type="Proteomes" id="UP000619376">
    <property type="component" value="Unassembled WGS sequence"/>
</dbReference>